<proteinExistence type="predicted"/>
<dbReference type="KEGG" id="psyt:DSAG12_03166"/>
<organism evidence="1 2">
    <name type="scientific">Promethearchaeum syntrophicum</name>
    <dbReference type="NCBI Taxonomy" id="2594042"/>
    <lineage>
        <taxon>Archaea</taxon>
        <taxon>Promethearchaeati</taxon>
        <taxon>Promethearchaeota</taxon>
        <taxon>Promethearchaeia</taxon>
        <taxon>Promethearchaeales</taxon>
        <taxon>Promethearchaeaceae</taxon>
        <taxon>Promethearchaeum</taxon>
    </lineage>
</organism>
<reference evidence="1 2" key="1">
    <citation type="journal article" date="2020" name="Nature">
        <title>Isolation of an archaeon at the prokaryote-eukaryote interface.</title>
        <authorList>
            <person name="Imachi H."/>
            <person name="Nobu M.K."/>
            <person name="Nakahara N."/>
            <person name="Morono Y."/>
            <person name="Ogawara M."/>
            <person name="Takaki Y."/>
            <person name="Takano Y."/>
            <person name="Uematsu K."/>
            <person name="Ikuta T."/>
            <person name="Ito M."/>
            <person name="Matsui Y."/>
            <person name="Miyazaki M."/>
            <person name="Murata K."/>
            <person name="Saito Y."/>
            <person name="Sakai S."/>
            <person name="Song C."/>
            <person name="Tasumi E."/>
            <person name="Yamanaka Y."/>
            <person name="Yamaguchi T."/>
            <person name="Kamagata Y."/>
            <person name="Tamaki H."/>
            <person name="Takai K."/>
        </authorList>
    </citation>
    <scope>NUCLEOTIDE SEQUENCE [LARGE SCALE GENOMIC DNA]</scope>
    <source>
        <strain evidence="1 2">MK-D1</strain>
    </source>
</reference>
<reference evidence="1 2" key="2">
    <citation type="journal article" date="2024" name="Int. J. Syst. Evol. Microbiol.">
        <title>Promethearchaeum syntrophicum gen. nov., sp. nov., an anaerobic, obligately syntrophic archaeon, the first isolate of the lineage 'Asgard' archaea, and proposal of the new archaeal phylum Promethearchaeota phyl. nov. and kingdom Promethearchaeati regn. nov.</title>
        <authorList>
            <person name="Imachi H."/>
            <person name="Nobu M.K."/>
            <person name="Kato S."/>
            <person name="Takaki Y."/>
            <person name="Miyazaki M."/>
            <person name="Miyata M."/>
            <person name="Ogawara M."/>
            <person name="Saito Y."/>
            <person name="Sakai S."/>
            <person name="Tahara Y.O."/>
            <person name="Takano Y."/>
            <person name="Tasumi E."/>
            <person name="Uematsu K."/>
            <person name="Yoshimura T."/>
            <person name="Itoh T."/>
            <person name="Ohkuma M."/>
            <person name="Takai K."/>
        </authorList>
    </citation>
    <scope>NUCLEOTIDE SEQUENCE [LARGE SCALE GENOMIC DNA]</scope>
    <source>
        <strain evidence="1 2">MK-D1</strain>
    </source>
</reference>
<dbReference type="RefSeq" id="WP_147664228.1">
    <property type="nucleotide sequence ID" value="NZ_CP042905.2"/>
</dbReference>
<evidence type="ECO:0000313" key="1">
    <source>
        <dbReference type="EMBL" id="QEE17333.1"/>
    </source>
</evidence>
<keyword evidence="2" id="KW-1185">Reference proteome</keyword>
<gene>
    <name evidence="1" type="ORF">DSAG12_03166</name>
</gene>
<accession>A0A5B9DEX1</accession>
<dbReference type="GeneID" id="41331135"/>
<dbReference type="EMBL" id="CP042905">
    <property type="protein sequence ID" value="QEE17333.1"/>
    <property type="molecule type" value="Genomic_DNA"/>
</dbReference>
<dbReference type="Proteomes" id="UP000321408">
    <property type="component" value="Chromosome"/>
</dbReference>
<sequence length="295" mass="34472">MIHQVMVITNVGICIYNHSFTDTRVDYQLIGGFTTAIDAFSAQLTHYKQKIEMLQMSELEMHIASFLNNEVSIILFVNKYDNLELINDIIFELKNLFLEKFGHIKVREIFSMEEFNPYDEIVLKICNTSLDIGIISPQSQIKQDFWHFLSKNSPRSSQSVSDSELSNLENLNIFKFVDHGLTNCDVKFWNIDIENEKLMYQLLENKNFAYILIEPNMDFIAYTLPKLFKIRQNQPNLKIYGITFKHDHMILSENLSLILKIPIFEFANGEDQYRNLQKFIRSTILGTRTGGNINE</sequence>
<protein>
    <submittedName>
        <fullName evidence="1">Uncharacterized protein</fullName>
    </submittedName>
</protein>
<evidence type="ECO:0000313" key="2">
    <source>
        <dbReference type="Proteomes" id="UP000321408"/>
    </source>
</evidence>
<dbReference type="AlphaFoldDB" id="A0A5B9DEX1"/>
<name>A0A5B9DEX1_9ARCH</name>